<evidence type="ECO:0000256" key="2">
    <source>
        <dbReference type="ARBA" id="ARBA00010905"/>
    </source>
</evidence>
<feature type="domain" description="ILEI/PANDER" evidence="6">
    <location>
        <begin position="147"/>
        <end position="227"/>
    </location>
</feature>
<dbReference type="Proteomes" id="UP000015101">
    <property type="component" value="Unassembled WGS sequence"/>
</dbReference>
<dbReference type="InterPro" id="IPR039477">
    <property type="entry name" value="ILEI/PANDER_dom"/>
</dbReference>
<evidence type="ECO:0000256" key="3">
    <source>
        <dbReference type="ARBA" id="ARBA00022525"/>
    </source>
</evidence>
<dbReference type="OrthoDB" id="440755at2759"/>
<evidence type="ECO:0000313" key="8">
    <source>
        <dbReference type="EnsemblMetazoa" id="HelroP183850"/>
    </source>
</evidence>
<dbReference type="InParanoid" id="T1FK96"/>
<dbReference type="EnsemblMetazoa" id="HelroT183850">
    <property type="protein sequence ID" value="HelroP183850"/>
    <property type="gene ID" value="HelroG183850"/>
</dbReference>
<comment type="similarity">
    <text evidence="2">Belongs to the FAM3 family.</text>
</comment>
<dbReference type="EMBL" id="AMQM01009034">
    <property type="status" value="NOT_ANNOTATED_CDS"/>
    <property type="molecule type" value="Genomic_DNA"/>
</dbReference>
<evidence type="ECO:0000259" key="6">
    <source>
        <dbReference type="Pfam" id="PF15711"/>
    </source>
</evidence>
<dbReference type="Pfam" id="PF15711">
    <property type="entry name" value="ILEI"/>
    <property type="match status" value="2"/>
</dbReference>
<keyword evidence="3" id="KW-0964">Secreted</keyword>
<dbReference type="GeneID" id="20209245"/>
<accession>T1FK96</accession>
<evidence type="ECO:0000313" key="7">
    <source>
        <dbReference type="EMBL" id="ESO09803.1"/>
    </source>
</evidence>
<sequence>MRYTKLIWKNMSICSRSDDKTLIFNKTELTKPQFDVKKYLKWCAVGCQKSFAESCNAFQVNWIKSVRDSQDTNDDIIYDVICYHVKDIPENIYVIYDDTCYLYFIENPVYIEILAWGNDDLYEYPNAKKQSSNILTMNHLCGSSINRGVNLYKLDMTSPSLYDYRNFDYYHLSSWAMGIKQYLEETPIGTVVLGQTCDEPYTNLFTVEAFLKSVNLDVAQLQFRGKWLQYSRMQWLGESLCSNSTKKMLALTKIGVSIEMIEKMRLVKKCAFQCQKFIDSCFAFQINLLDSASVVDEFDFVCYHFSDIPDSIFTNLQDNCSLYISGKPIYMSVSSWGMNDADRDSYDSNKIEVLGGGKYEPPHGSRGVFIFKLNTLSHTLYDFDYFGYYNVNNSAEATRFRDVLTNIPSGTIIVGRTGDEPYNGIAPIMSYLRTVNLDVSSLLFRGKWIFLWQQGGYEKSLSFISNVNVTMKKLFVVCNVGSDRLDWTGIRMQTIN</sequence>
<evidence type="ECO:0000313" key="9">
    <source>
        <dbReference type="Proteomes" id="UP000015101"/>
    </source>
</evidence>
<protein>
    <recommendedName>
        <fullName evidence="6">ILEI/PANDER domain-containing protein</fullName>
    </recommendedName>
</protein>
<keyword evidence="9" id="KW-1185">Reference proteome</keyword>
<evidence type="ECO:0000256" key="5">
    <source>
        <dbReference type="ARBA" id="ARBA00023157"/>
    </source>
</evidence>
<reference evidence="7 9" key="2">
    <citation type="journal article" date="2013" name="Nature">
        <title>Insights into bilaterian evolution from three spiralian genomes.</title>
        <authorList>
            <person name="Simakov O."/>
            <person name="Marletaz F."/>
            <person name="Cho S.J."/>
            <person name="Edsinger-Gonzales E."/>
            <person name="Havlak P."/>
            <person name="Hellsten U."/>
            <person name="Kuo D.H."/>
            <person name="Larsson T."/>
            <person name="Lv J."/>
            <person name="Arendt D."/>
            <person name="Savage R."/>
            <person name="Osoegawa K."/>
            <person name="de Jong P."/>
            <person name="Grimwood J."/>
            <person name="Chapman J.A."/>
            <person name="Shapiro H."/>
            <person name="Aerts A."/>
            <person name="Otillar R.P."/>
            <person name="Terry A.Y."/>
            <person name="Boore J.L."/>
            <person name="Grigoriev I.V."/>
            <person name="Lindberg D.R."/>
            <person name="Seaver E.C."/>
            <person name="Weisblat D.A."/>
            <person name="Putnam N.H."/>
            <person name="Rokhsar D.S."/>
        </authorList>
    </citation>
    <scope>NUCLEOTIDE SEQUENCE</scope>
</reference>
<name>T1FK96_HELRO</name>
<dbReference type="PANTHER" id="PTHR14592">
    <property type="entry name" value="UNCHARACTERIZED FAM3"/>
    <property type="match status" value="1"/>
</dbReference>
<keyword evidence="4" id="KW-0732">Signal</keyword>
<feature type="domain" description="ILEI/PANDER" evidence="6">
    <location>
        <begin position="366"/>
        <end position="456"/>
    </location>
</feature>
<proteinExistence type="inferred from homology"/>
<dbReference type="RefSeq" id="XP_009012112.1">
    <property type="nucleotide sequence ID" value="XM_009013864.1"/>
</dbReference>
<reference evidence="9" key="1">
    <citation type="submission" date="2012-12" db="EMBL/GenBank/DDBJ databases">
        <authorList>
            <person name="Hellsten U."/>
            <person name="Grimwood J."/>
            <person name="Chapman J.A."/>
            <person name="Shapiro H."/>
            <person name="Aerts A."/>
            <person name="Otillar R.P."/>
            <person name="Terry A.Y."/>
            <person name="Boore J.L."/>
            <person name="Simakov O."/>
            <person name="Marletaz F."/>
            <person name="Cho S.-J."/>
            <person name="Edsinger-Gonzales E."/>
            <person name="Havlak P."/>
            <person name="Kuo D.-H."/>
            <person name="Larsson T."/>
            <person name="Lv J."/>
            <person name="Arendt D."/>
            <person name="Savage R."/>
            <person name="Osoegawa K."/>
            <person name="de Jong P."/>
            <person name="Lindberg D.R."/>
            <person name="Seaver E.C."/>
            <person name="Weisblat D.A."/>
            <person name="Putnam N.H."/>
            <person name="Grigoriev I.V."/>
            <person name="Rokhsar D.S."/>
        </authorList>
    </citation>
    <scope>NUCLEOTIDE SEQUENCE</scope>
</reference>
<dbReference type="HOGENOM" id="CLU_550164_0_0_1"/>
<gene>
    <name evidence="8" type="primary">20209245</name>
    <name evidence="7" type="ORF">HELRODRAFT_183850</name>
</gene>
<dbReference type="CTD" id="20209245"/>
<dbReference type="AlphaFoldDB" id="T1FK96"/>
<organism evidence="8 9">
    <name type="scientific">Helobdella robusta</name>
    <name type="common">Californian leech</name>
    <dbReference type="NCBI Taxonomy" id="6412"/>
    <lineage>
        <taxon>Eukaryota</taxon>
        <taxon>Metazoa</taxon>
        <taxon>Spiralia</taxon>
        <taxon>Lophotrochozoa</taxon>
        <taxon>Annelida</taxon>
        <taxon>Clitellata</taxon>
        <taxon>Hirudinea</taxon>
        <taxon>Rhynchobdellida</taxon>
        <taxon>Glossiphoniidae</taxon>
        <taxon>Helobdella</taxon>
    </lineage>
</organism>
<dbReference type="GO" id="GO:0005615">
    <property type="term" value="C:extracellular space"/>
    <property type="evidence" value="ECO:0000318"/>
    <property type="project" value="GO_Central"/>
</dbReference>
<dbReference type="EMBL" id="KB095911">
    <property type="protein sequence ID" value="ESO09803.1"/>
    <property type="molecule type" value="Genomic_DNA"/>
</dbReference>
<evidence type="ECO:0000256" key="4">
    <source>
        <dbReference type="ARBA" id="ARBA00022729"/>
    </source>
</evidence>
<dbReference type="InterPro" id="IPR039220">
    <property type="entry name" value="FAM3"/>
</dbReference>
<evidence type="ECO:0000256" key="1">
    <source>
        <dbReference type="ARBA" id="ARBA00004613"/>
    </source>
</evidence>
<dbReference type="KEGG" id="hro:HELRODRAFT_183850"/>
<keyword evidence="5" id="KW-1015">Disulfide bond</keyword>
<reference evidence="8" key="3">
    <citation type="submission" date="2015-06" db="UniProtKB">
        <authorList>
            <consortium name="EnsemblMetazoa"/>
        </authorList>
    </citation>
    <scope>IDENTIFICATION</scope>
</reference>
<comment type="subcellular location">
    <subcellularLocation>
        <location evidence="1">Secreted</location>
    </subcellularLocation>
</comment>